<dbReference type="EMBL" id="SRLO01005178">
    <property type="protein sequence ID" value="TNN29812.1"/>
    <property type="molecule type" value="Genomic_DNA"/>
</dbReference>
<dbReference type="Proteomes" id="UP000314294">
    <property type="component" value="Unassembled WGS sequence"/>
</dbReference>
<evidence type="ECO:0000313" key="2">
    <source>
        <dbReference type="EMBL" id="TNN29812.1"/>
    </source>
</evidence>
<keyword evidence="3" id="KW-1185">Reference proteome</keyword>
<dbReference type="AlphaFoldDB" id="A0A4Z2EN43"/>
<feature type="compositionally biased region" description="Basic and acidic residues" evidence="1">
    <location>
        <begin position="32"/>
        <end position="44"/>
    </location>
</feature>
<name>A0A4Z2EN43_9TELE</name>
<protein>
    <submittedName>
        <fullName evidence="2">Uncharacterized protein</fullName>
    </submittedName>
</protein>
<sequence>MQGSGRRSPSLGELGCEAFRRIGINGAPWDEGAERSAAGKHDRTSYLGFSSDREFSTEVGVNNSTNGTHGTRNDSLDDDGLGIVDRRGALVVVAQQAKERVPVPVATHTHTHTHTHTRV</sequence>
<comment type="caution">
    <text evidence="2">The sequence shown here is derived from an EMBL/GenBank/DDBJ whole genome shotgun (WGS) entry which is preliminary data.</text>
</comment>
<gene>
    <name evidence="2" type="ORF">EYF80_060038</name>
</gene>
<evidence type="ECO:0000313" key="3">
    <source>
        <dbReference type="Proteomes" id="UP000314294"/>
    </source>
</evidence>
<organism evidence="2 3">
    <name type="scientific">Liparis tanakae</name>
    <name type="common">Tanaka's snailfish</name>
    <dbReference type="NCBI Taxonomy" id="230148"/>
    <lineage>
        <taxon>Eukaryota</taxon>
        <taxon>Metazoa</taxon>
        <taxon>Chordata</taxon>
        <taxon>Craniata</taxon>
        <taxon>Vertebrata</taxon>
        <taxon>Euteleostomi</taxon>
        <taxon>Actinopterygii</taxon>
        <taxon>Neopterygii</taxon>
        <taxon>Teleostei</taxon>
        <taxon>Neoteleostei</taxon>
        <taxon>Acanthomorphata</taxon>
        <taxon>Eupercaria</taxon>
        <taxon>Perciformes</taxon>
        <taxon>Cottioidei</taxon>
        <taxon>Cottales</taxon>
        <taxon>Liparidae</taxon>
        <taxon>Liparis</taxon>
    </lineage>
</organism>
<reference evidence="2 3" key="1">
    <citation type="submission" date="2019-03" db="EMBL/GenBank/DDBJ databases">
        <title>First draft genome of Liparis tanakae, snailfish: a comprehensive survey of snailfish specific genes.</title>
        <authorList>
            <person name="Kim W."/>
            <person name="Song I."/>
            <person name="Jeong J.-H."/>
            <person name="Kim D."/>
            <person name="Kim S."/>
            <person name="Ryu S."/>
            <person name="Song J.Y."/>
            <person name="Lee S.K."/>
        </authorList>
    </citation>
    <scope>NUCLEOTIDE SEQUENCE [LARGE SCALE GENOMIC DNA]</scope>
    <source>
        <tissue evidence="2">Muscle</tissue>
    </source>
</reference>
<feature type="compositionally biased region" description="Polar residues" evidence="1">
    <location>
        <begin position="59"/>
        <end position="70"/>
    </location>
</feature>
<feature type="region of interest" description="Disordered" evidence="1">
    <location>
        <begin position="26"/>
        <end position="80"/>
    </location>
</feature>
<accession>A0A4Z2EN43</accession>
<proteinExistence type="predicted"/>
<evidence type="ECO:0000256" key="1">
    <source>
        <dbReference type="SAM" id="MobiDB-lite"/>
    </source>
</evidence>